<proteinExistence type="predicted"/>
<dbReference type="Proteomes" id="UP000075606">
    <property type="component" value="Unassembled WGS sequence"/>
</dbReference>
<reference evidence="1 2" key="1">
    <citation type="submission" date="2016-01" db="EMBL/GenBank/DDBJ databases">
        <title>Genome sequencing of Roseivirga spongicola UST030701-084.</title>
        <authorList>
            <person name="Selvaratnam C."/>
            <person name="Thevarajoo S."/>
            <person name="Goh K.M."/>
            <person name="Ee R."/>
            <person name="Chan K.-G."/>
            <person name="Chong C.S."/>
        </authorList>
    </citation>
    <scope>NUCLEOTIDE SEQUENCE [LARGE SCALE GENOMIC DNA]</scope>
    <source>
        <strain evidence="1 2">UST030701-084</strain>
    </source>
</reference>
<evidence type="ECO:0000313" key="1">
    <source>
        <dbReference type="EMBL" id="KYG76419.1"/>
    </source>
</evidence>
<dbReference type="RefSeq" id="WP_068218910.1">
    <property type="nucleotide sequence ID" value="NZ_CP139724.1"/>
</dbReference>
<organism evidence="1 2">
    <name type="scientific">Roseivirga spongicola</name>
    <dbReference type="NCBI Taxonomy" id="333140"/>
    <lineage>
        <taxon>Bacteria</taxon>
        <taxon>Pseudomonadati</taxon>
        <taxon>Bacteroidota</taxon>
        <taxon>Cytophagia</taxon>
        <taxon>Cytophagales</taxon>
        <taxon>Roseivirgaceae</taxon>
        <taxon>Roseivirga</taxon>
    </lineage>
</organism>
<comment type="caution">
    <text evidence="1">The sequence shown here is derived from an EMBL/GenBank/DDBJ whole genome shotgun (WGS) entry which is preliminary data.</text>
</comment>
<name>A0A150XCF7_9BACT</name>
<keyword evidence="2" id="KW-1185">Reference proteome</keyword>
<accession>A0A150XCF7</accession>
<dbReference type="STRING" id="333140.AWW68_19425"/>
<gene>
    <name evidence="1" type="ORF">AWW68_19425</name>
</gene>
<protein>
    <submittedName>
        <fullName evidence="1">Uncharacterized protein</fullName>
    </submittedName>
</protein>
<dbReference type="AlphaFoldDB" id="A0A150XCF7"/>
<dbReference type="EMBL" id="LRPC01000006">
    <property type="protein sequence ID" value="KYG76419.1"/>
    <property type="molecule type" value="Genomic_DNA"/>
</dbReference>
<sequence>MRTFNAEARSKENFLNDLQKLKDSFSEQRHIARKEKNEEDIISTEAKIATIDQVRSIFNKHFPILNQEVQ</sequence>
<evidence type="ECO:0000313" key="2">
    <source>
        <dbReference type="Proteomes" id="UP000075606"/>
    </source>
</evidence>